<comment type="caution">
    <text evidence="1">The sequence shown here is derived from an EMBL/GenBank/DDBJ whole genome shotgun (WGS) entry which is preliminary data.</text>
</comment>
<evidence type="ECO:0000313" key="2">
    <source>
        <dbReference type="Proteomes" id="UP001150581"/>
    </source>
</evidence>
<accession>A0ACC1IPK6</accession>
<name>A0ACC1IPK6_9FUNG</name>
<keyword evidence="2" id="KW-1185">Reference proteome</keyword>
<organism evidence="1 2">
    <name type="scientific">Kickxella alabastrina</name>
    <dbReference type="NCBI Taxonomy" id="61397"/>
    <lineage>
        <taxon>Eukaryota</taxon>
        <taxon>Fungi</taxon>
        <taxon>Fungi incertae sedis</taxon>
        <taxon>Zoopagomycota</taxon>
        <taxon>Kickxellomycotina</taxon>
        <taxon>Kickxellomycetes</taxon>
        <taxon>Kickxellales</taxon>
        <taxon>Kickxellaceae</taxon>
        <taxon>Kickxella</taxon>
    </lineage>
</organism>
<dbReference type="Proteomes" id="UP001150581">
    <property type="component" value="Unassembled WGS sequence"/>
</dbReference>
<dbReference type="EMBL" id="JANBPG010000239">
    <property type="protein sequence ID" value="KAJ1898432.1"/>
    <property type="molecule type" value="Genomic_DNA"/>
</dbReference>
<gene>
    <name evidence="1" type="primary">SCS2_1</name>
    <name evidence="1" type="ORF">LPJ66_002751</name>
</gene>
<protein>
    <submittedName>
        <fullName evidence="1">Phosphatidylinositol-binding protein scs2</fullName>
    </submittedName>
</protein>
<proteinExistence type="predicted"/>
<reference evidence="1" key="1">
    <citation type="submission" date="2022-07" db="EMBL/GenBank/DDBJ databases">
        <title>Phylogenomic reconstructions and comparative analyses of Kickxellomycotina fungi.</title>
        <authorList>
            <person name="Reynolds N.K."/>
            <person name="Stajich J.E."/>
            <person name="Barry K."/>
            <person name="Grigoriev I.V."/>
            <person name="Crous P."/>
            <person name="Smith M.E."/>
        </authorList>
    </citation>
    <scope>NUCLEOTIDE SEQUENCE</scope>
    <source>
        <strain evidence="1">Benny 63K</strain>
    </source>
</reference>
<evidence type="ECO:0000313" key="1">
    <source>
        <dbReference type="EMBL" id="KAJ1898432.1"/>
    </source>
</evidence>
<sequence>MALVYEPGDALSFQQPFVTQAQDQLRLTNKNNSPVAFKVKTTAPKQYCVRPNAGRIEPGDSVEVQVVLQPMKEDPPADFKCRDKFLIQSIQITPEMDSMPMTELWSMVEREAKSSISEKKLRVRYLQPESSDKQSQQSVAGSVAATTSGGTADEKAASGNTGLQQQRSVHSSRPLPGPSPLAKSVDTQVDSPGEESGDNSSPHETPRFSDTSLPAAAAAVTVAPKTADNSTVAGRVEESAKKSTEPCDVVPKKELETAQGTIEDLKRQLNNYRHQLESAAANGSAVSAAAVTVPAGGRAASAQASKTVDGLSMHSVVIVALAAFMVGYFFF</sequence>